<comment type="caution">
    <text evidence="2">The sequence shown here is derived from an EMBL/GenBank/DDBJ whole genome shotgun (WGS) entry which is preliminary data.</text>
</comment>
<dbReference type="AlphaFoldDB" id="A0AA37HJH7"/>
<dbReference type="EMBL" id="BPQJ01000060">
    <property type="protein sequence ID" value="GJD66285.1"/>
    <property type="molecule type" value="Genomic_DNA"/>
</dbReference>
<evidence type="ECO:0000313" key="2">
    <source>
        <dbReference type="EMBL" id="GJD66285.1"/>
    </source>
</evidence>
<feature type="region of interest" description="Disordered" evidence="1">
    <location>
        <begin position="1"/>
        <end position="26"/>
    </location>
</feature>
<protein>
    <submittedName>
        <fullName evidence="2">Uncharacterized protein</fullName>
    </submittedName>
</protein>
<keyword evidence="3" id="KW-1185">Reference proteome</keyword>
<sequence length="64" mass="7635">MTKDEAKREALRRWRELPPSERQTDRQAAEFAMKLHLSWNLRFRNSADGNQHIKGWLMDARGEP</sequence>
<reference evidence="2" key="1">
    <citation type="journal article" date="2016" name="Front. Microbiol.">
        <title>Genome Sequence of the Piezophilic, Mesophilic Sulfate-Reducing Bacterium Desulfovibrio indicus J2T.</title>
        <authorList>
            <person name="Cao J."/>
            <person name="Maignien L."/>
            <person name="Shao Z."/>
            <person name="Alain K."/>
            <person name="Jebbar M."/>
        </authorList>
    </citation>
    <scope>NUCLEOTIDE SEQUENCE</scope>
    <source>
        <strain evidence="2">JCM 32048</strain>
    </source>
</reference>
<name>A0AA37HJH7_9HYPH</name>
<reference evidence="2" key="2">
    <citation type="submission" date="2021-08" db="EMBL/GenBank/DDBJ databases">
        <authorList>
            <person name="Tani A."/>
            <person name="Ola A."/>
            <person name="Ogura Y."/>
            <person name="Katsura K."/>
            <person name="Hayashi T."/>
        </authorList>
    </citation>
    <scope>NUCLEOTIDE SEQUENCE</scope>
    <source>
        <strain evidence="2">JCM 32048</strain>
    </source>
</reference>
<gene>
    <name evidence="2" type="ORF">MPEAHAMD_6482</name>
</gene>
<dbReference type="RefSeq" id="WP_238193409.1">
    <property type="nucleotide sequence ID" value="NZ_BPQJ01000060.1"/>
</dbReference>
<dbReference type="Proteomes" id="UP001055286">
    <property type="component" value="Unassembled WGS sequence"/>
</dbReference>
<proteinExistence type="predicted"/>
<accession>A0AA37HJH7</accession>
<organism evidence="2 3">
    <name type="scientific">Methylobacterium frigidaeris</name>
    <dbReference type="NCBI Taxonomy" id="2038277"/>
    <lineage>
        <taxon>Bacteria</taxon>
        <taxon>Pseudomonadati</taxon>
        <taxon>Pseudomonadota</taxon>
        <taxon>Alphaproteobacteria</taxon>
        <taxon>Hyphomicrobiales</taxon>
        <taxon>Methylobacteriaceae</taxon>
        <taxon>Methylobacterium</taxon>
    </lineage>
</organism>
<evidence type="ECO:0000256" key="1">
    <source>
        <dbReference type="SAM" id="MobiDB-lite"/>
    </source>
</evidence>
<evidence type="ECO:0000313" key="3">
    <source>
        <dbReference type="Proteomes" id="UP001055286"/>
    </source>
</evidence>